<evidence type="ECO:0000313" key="2">
    <source>
        <dbReference type="Proteomes" id="UP000663850"/>
    </source>
</evidence>
<organism evidence="1 2">
    <name type="scientific">Rhizoctonia solani</name>
    <dbReference type="NCBI Taxonomy" id="456999"/>
    <lineage>
        <taxon>Eukaryota</taxon>
        <taxon>Fungi</taxon>
        <taxon>Dikarya</taxon>
        <taxon>Basidiomycota</taxon>
        <taxon>Agaricomycotina</taxon>
        <taxon>Agaricomycetes</taxon>
        <taxon>Cantharellales</taxon>
        <taxon>Ceratobasidiaceae</taxon>
        <taxon>Rhizoctonia</taxon>
    </lineage>
</organism>
<comment type="caution">
    <text evidence="1">The sequence shown here is derived from an EMBL/GenBank/DDBJ whole genome shotgun (WGS) entry which is preliminary data.</text>
</comment>
<dbReference type="EMBL" id="CAJMWZ010000382">
    <property type="protein sequence ID" value="CAE6417996.1"/>
    <property type="molecule type" value="Genomic_DNA"/>
</dbReference>
<sequence>MSTGTLSPTLFFDLLSPKPDVTRTSYPATDLIYKLLHHTGADVASFRRNCQVSYRLVEYARDLYDEINTRIHTAEDSGSWESYDAYYRAIDPLEDVLLSIMEVTEVEREEYLIGATPSELVEQSIDSWIKQSISDWLERRKKIRESFDDLRTREELKGFIPSPEEYEIEIDGAKAHDDRTLLQNLLKSIGDNESKVERGRIQNSQMVKKVKDSLQSTLDFLEASPRKSLEEDLSVVTIKCAMAAYGVTEVMKNEEVKPNSALYYRLYSNKIWGTAQKLATNIHDHLKRNDEAPNVSELNKTYAELEAALTEEVLILMPDAYLKLFPLVGKISRAYHAQSLVLASLCHQVASHFENNKSHEAREALEKALDKTIHAFMAAGGLNNKPAANGTVQAVNGASTNGTMSNGTVPSISGEYDKSCEQLYDETLSEIKLCCDVMKMSNDSDLQGKLDEARAKDQARLESYKNRVTKDAPARALVDLTLIVYTNDSNESPFHNLKAQVLQTARLSYIKWLATKELKGVKILHFENPDCEEPEQPMHLDAEIKPLVKDNACTLHLIVQREEPEVNGS</sequence>
<protein>
    <submittedName>
        <fullName evidence="1">Uncharacterized protein</fullName>
    </submittedName>
</protein>
<dbReference type="Proteomes" id="UP000663850">
    <property type="component" value="Unassembled WGS sequence"/>
</dbReference>
<name>A0A8H3AF13_9AGAM</name>
<evidence type="ECO:0000313" key="1">
    <source>
        <dbReference type="EMBL" id="CAE6417996.1"/>
    </source>
</evidence>
<proteinExistence type="predicted"/>
<gene>
    <name evidence="1" type="ORF">RDB_LOCUS7006</name>
</gene>
<dbReference type="AlphaFoldDB" id="A0A8H3AF13"/>
<accession>A0A8H3AF13</accession>
<reference evidence="1" key="1">
    <citation type="submission" date="2021-01" db="EMBL/GenBank/DDBJ databases">
        <authorList>
            <person name="Kaushik A."/>
        </authorList>
    </citation>
    <scope>NUCLEOTIDE SEQUENCE</scope>
    <source>
        <strain evidence="1">Type strain: AG8-Rh-89/</strain>
    </source>
</reference>